<dbReference type="InterPro" id="IPR038488">
    <property type="entry name" value="Integrase_DNA-bd_sf"/>
</dbReference>
<dbReference type="InterPro" id="IPR013762">
    <property type="entry name" value="Integrase-like_cat_sf"/>
</dbReference>
<protein>
    <submittedName>
        <fullName evidence="8">Integrase family protein</fullName>
    </submittedName>
</protein>
<dbReference type="Gene3D" id="1.10.443.10">
    <property type="entry name" value="Intergrase catalytic core"/>
    <property type="match status" value="1"/>
</dbReference>
<dbReference type="GO" id="GO:0003677">
    <property type="term" value="F:DNA binding"/>
    <property type="evidence" value="ECO:0007669"/>
    <property type="project" value="UniProtKB-UniRule"/>
</dbReference>
<dbReference type="InterPro" id="IPR002104">
    <property type="entry name" value="Integrase_catalytic"/>
</dbReference>
<dbReference type="Proteomes" id="UP000001693">
    <property type="component" value="Chromosome"/>
</dbReference>
<dbReference type="KEGG" id="lch:Lcho_2200"/>
<dbReference type="InterPro" id="IPR025166">
    <property type="entry name" value="Integrase_DNA_bind_dom"/>
</dbReference>
<evidence type="ECO:0000313" key="9">
    <source>
        <dbReference type="Proteomes" id="UP000001693"/>
    </source>
</evidence>
<dbReference type="EMBL" id="CP001013">
    <property type="protein sequence ID" value="ACB34466.1"/>
    <property type="molecule type" value="Genomic_DNA"/>
</dbReference>
<dbReference type="HOGENOM" id="CLU_027562_0_0_4"/>
<dbReference type="GO" id="GO:0015074">
    <property type="term" value="P:DNA integration"/>
    <property type="evidence" value="ECO:0007669"/>
    <property type="project" value="UniProtKB-KW"/>
</dbReference>
<name>B1Y3D8_LEPCP</name>
<evidence type="ECO:0000256" key="5">
    <source>
        <dbReference type="PROSITE-ProRule" id="PRU01248"/>
    </source>
</evidence>
<organism evidence="8 9">
    <name type="scientific">Leptothrix cholodnii (strain ATCC 51168 / LMG 8142 / SP-6)</name>
    <name type="common">Leptothrix discophora (strain SP-6)</name>
    <dbReference type="NCBI Taxonomy" id="395495"/>
    <lineage>
        <taxon>Bacteria</taxon>
        <taxon>Pseudomonadati</taxon>
        <taxon>Pseudomonadota</taxon>
        <taxon>Betaproteobacteria</taxon>
        <taxon>Burkholderiales</taxon>
        <taxon>Sphaerotilaceae</taxon>
        <taxon>Leptothrix</taxon>
    </lineage>
</organism>
<dbReference type="CDD" id="cd00801">
    <property type="entry name" value="INT_P4_C"/>
    <property type="match status" value="1"/>
</dbReference>
<feature type="domain" description="Core-binding (CB)" evidence="7">
    <location>
        <begin position="99"/>
        <end position="180"/>
    </location>
</feature>
<dbReference type="SUPFAM" id="SSF56349">
    <property type="entry name" value="DNA breaking-rejoining enzymes"/>
    <property type="match status" value="1"/>
</dbReference>
<dbReference type="Pfam" id="PF00589">
    <property type="entry name" value="Phage_integrase"/>
    <property type="match status" value="1"/>
</dbReference>
<dbReference type="OrthoDB" id="9775880at2"/>
<sequence>MLTDADCRNASCPPDLKRRRLSDAAGLYLEVSPAGSKRWFWKFYPDGKESRLALGSYPEVSLKAARLARDAARKVRADGTNPVQQRKADTLAKATSNATTFEAVAREFFATKAGAWSATYSARWITQMEKDLFPVLGSLPLADVSAPMLLDALRRVEKRGANETAHTLRQTAGQVFRYGIQTGRCERSPAPDLHGALRPVAVKHMAAVLEPIKAGELLRAIDSYAGQPITRAALAISALVFQRPGNIRAMEWAEVDVDAALWTIPADKMKRTVHGKTNGRPHLVPLAPQALAILEELRTLTGYGQFVFPSLLTGERCMSENTIRAALRRMGYSNDEMTAHGFRAMARTLIVERLPGINPDVIEAQLAHGKSGPLGMAYDRAEFMEQRRQMMAAWADYLDRLRIGAQVVPIKGRAA</sequence>
<reference evidence="8 9" key="1">
    <citation type="submission" date="2008-03" db="EMBL/GenBank/DDBJ databases">
        <title>Complete sequence of Leptothrix cholodnii SP-6.</title>
        <authorList>
            <consortium name="US DOE Joint Genome Institute"/>
            <person name="Copeland A."/>
            <person name="Lucas S."/>
            <person name="Lapidus A."/>
            <person name="Glavina del Rio T."/>
            <person name="Dalin E."/>
            <person name="Tice H."/>
            <person name="Bruce D."/>
            <person name="Goodwin L."/>
            <person name="Pitluck S."/>
            <person name="Chertkov O."/>
            <person name="Brettin T."/>
            <person name="Detter J.C."/>
            <person name="Han C."/>
            <person name="Kuske C.R."/>
            <person name="Schmutz J."/>
            <person name="Larimer F."/>
            <person name="Land M."/>
            <person name="Hauser L."/>
            <person name="Kyrpides N."/>
            <person name="Lykidis A."/>
            <person name="Emerson D."/>
            <person name="Richardson P."/>
        </authorList>
    </citation>
    <scope>NUCLEOTIDE SEQUENCE [LARGE SCALE GENOMIC DNA]</scope>
    <source>
        <strain evidence="9">ATCC 51168 / LMG 8142 / SP-6</strain>
    </source>
</reference>
<dbReference type="InterPro" id="IPR050808">
    <property type="entry name" value="Phage_Integrase"/>
</dbReference>
<feature type="domain" description="Tyr recombinase" evidence="6">
    <location>
        <begin position="204"/>
        <end position="392"/>
    </location>
</feature>
<keyword evidence="2" id="KW-0229">DNA integration</keyword>
<accession>B1Y3D8</accession>
<dbReference type="STRING" id="395495.Lcho_2200"/>
<gene>
    <name evidence="8" type="ordered locus">Lcho_2200</name>
</gene>
<dbReference type="PROSITE" id="PS51900">
    <property type="entry name" value="CB"/>
    <property type="match status" value="1"/>
</dbReference>
<dbReference type="Gene3D" id="3.30.160.390">
    <property type="entry name" value="Integrase, DNA-binding domain"/>
    <property type="match status" value="1"/>
</dbReference>
<keyword evidence="3 5" id="KW-0238">DNA-binding</keyword>
<evidence type="ECO:0000259" key="7">
    <source>
        <dbReference type="PROSITE" id="PS51900"/>
    </source>
</evidence>
<dbReference type="Pfam" id="PF22022">
    <property type="entry name" value="Phage_int_M"/>
    <property type="match status" value="1"/>
</dbReference>
<dbReference type="eggNOG" id="COG0582">
    <property type="taxonomic scope" value="Bacteria"/>
</dbReference>
<evidence type="ECO:0000313" key="8">
    <source>
        <dbReference type="EMBL" id="ACB34466.1"/>
    </source>
</evidence>
<evidence type="ECO:0000256" key="2">
    <source>
        <dbReference type="ARBA" id="ARBA00022908"/>
    </source>
</evidence>
<evidence type="ECO:0000256" key="3">
    <source>
        <dbReference type="ARBA" id="ARBA00023125"/>
    </source>
</evidence>
<dbReference type="InterPro" id="IPR010998">
    <property type="entry name" value="Integrase_recombinase_N"/>
</dbReference>
<comment type="similarity">
    <text evidence="1">Belongs to the 'phage' integrase family.</text>
</comment>
<dbReference type="AlphaFoldDB" id="B1Y3D8"/>
<proteinExistence type="inferred from homology"/>
<dbReference type="InterPro" id="IPR044068">
    <property type="entry name" value="CB"/>
</dbReference>
<dbReference type="PANTHER" id="PTHR30629">
    <property type="entry name" value="PROPHAGE INTEGRASE"/>
    <property type="match status" value="1"/>
</dbReference>
<evidence type="ECO:0000259" key="6">
    <source>
        <dbReference type="PROSITE" id="PS51898"/>
    </source>
</evidence>
<dbReference type="PANTHER" id="PTHR30629:SF2">
    <property type="entry name" value="PROPHAGE INTEGRASE INTS-RELATED"/>
    <property type="match status" value="1"/>
</dbReference>
<evidence type="ECO:0000256" key="1">
    <source>
        <dbReference type="ARBA" id="ARBA00008857"/>
    </source>
</evidence>
<dbReference type="GO" id="GO:0006310">
    <property type="term" value="P:DNA recombination"/>
    <property type="evidence" value="ECO:0007669"/>
    <property type="project" value="UniProtKB-KW"/>
</dbReference>
<dbReference type="InterPro" id="IPR011010">
    <property type="entry name" value="DNA_brk_join_enz"/>
</dbReference>
<evidence type="ECO:0000256" key="4">
    <source>
        <dbReference type="ARBA" id="ARBA00023172"/>
    </source>
</evidence>
<dbReference type="InterPro" id="IPR053876">
    <property type="entry name" value="Phage_int_M"/>
</dbReference>
<keyword evidence="9" id="KW-1185">Reference proteome</keyword>
<dbReference type="RefSeq" id="WP_012347226.1">
    <property type="nucleotide sequence ID" value="NC_010524.1"/>
</dbReference>
<dbReference type="PROSITE" id="PS51898">
    <property type="entry name" value="TYR_RECOMBINASE"/>
    <property type="match status" value="1"/>
</dbReference>
<keyword evidence="4" id="KW-0233">DNA recombination</keyword>
<dbReference type="Gene3D" id="1.10.150.130">
    <property type="match status" value="1"/>
</dbReference>
<dbReference type="Pfam" id="PF13356">
    <property type="entry name" value="Arm-DNA-bind_3"/>
    <property type="match status" value="1"/>
</dbReference>